<dbReference type="InterPro" id="IPR027417">
    <property type="entry name" value="P-loop_NTPase"/>
</dbReference>
<dbReference type="PANTHER" id="PTHR43788:SF6">
    <property type="entry name" value="DNA HELICASE B"/>
    <property type="match status" value="1"/>
</dbReference>
<evidence type="ECO:0000313" key="5">
    <source>
        <dbReference type="EMBL" id="SDP18324.1"/>
    </source>
</evidence>
<dbReference type="Proteomes" id="UP000199077">
    <property type="component" value="Chromosome I"/>
</dbReference>
<evidence type="ECO:0000313" key="6">
    <source>
        <dbReference type="Proteomes" id="UP000199077"/>
    </source>
</evidence>
<dbReference type="SUPFAM" id="SSF55464">
    <property type="entry name" value="Origin of replication-binding domain, RBD-like"/>
    <property type="match status" value="1"/>
</dbReference>
<evidence type="ECO:0000256" key="2">
    <source>
        <dbReference type="ARBA" id="ARBA00022840"/>
    </source>
</evidence>
<keyword evidence="2" id="KW-0067">ATP-binding</keyword>
<gene>
    <name evidence="5" type="ORF">SAMN04489867_1658</name>
</gene>
<dbReference type="InterPro" id="IPR050534">
    <property type="entry name" value="Coronavir_polyprotein_1ab"/>
</dbReference>
<keyword evidence="6" id="KW-1185">Reference proteome</keyword>
<evidence type="ECO:0000256" key="3">
    <source>
        <dbReference type="SAM" id="MobiDB-lite"/>
    </source>
</evidence>
<keyword evidence="1" id="KW-0547">Nucleotide-binding</keyword>
<dbReference type="STRING" id="443156.SAMN04489867_1658"/>
<dbReference type="Pfam" id="PF08751">
    <property type="entry name" value="TrwC"/>
    <property type="match status" value="1"/>
</dbReference>
<dbReference type="CDD" id="cd18809">
    <property type="entry name" value="SF1_C_RecD"/>
    <property type="match status" value="1"/>
</dbReference>
<sequence>MTLGAGFRYLMSSVARGDRQGPTADPLTAYYTQEGAPPGRFLGSGLASLDGGRGVAPRSVVSEEHLWRMLGMLQDPVTGQPLGRSPVADRPTCRDTAGRPRTASRTVAGFDLTFSAPKSVSVAWAMADGPTRERIYAAHQEALEFVIGYAEREVFTTRTGRGGVVSEAVRGVVAAGFDHWDSRAGDPQLHTHVVVLNRVQAATDGAWRTLDSRALFKANVALSELYNGALMDLLSADLGWGWDAQHRARSSSPSWEVTGVGKALREEFSQRSTAIKTAARDLIAGFAASHGRQPTAAEVIRLRQQATLATRPDKELRPLADLVQGWRHRAQPHLDAEPQAWVATLANRSYLPALSAADLDDRMLKDAATVVVDAVAARRATFTRSNVLAEALRQLHGVRFATPHERAHAAERLTILALEASVQLTPPEPTTRVPATLQRPDGSTRLRARDATIYTTAAVLQAEERLVAAGRATDGPQAPAVVAVAAAGAPLPGRADGRRLIAEQADAVCLVVTSGRAVDVLVGAAGTGKSTTMAGVRAAWEAAFGRGSVVGLAPSAAAAEVLADAVGVPTENTAKWLTEQTRQDQRLAELASLQGKLRGASPSLRTRAITRRAHQVRAELDRWRLRGRQLVIVDEASMAGTFELDTLITQARAVGAKVLLVGDPAQLSPVAAGGAFRLLVTDRADVPELVDVRRFRHEWERKASLALREGQPTAAQPYLHHGRVQDGERDTMIEAIYQAWRADTRAGRTSLMVAADAATVAELNARARADLVATGHVTERGVSVADGTTIGTGDVVVTRLNQRDLHAAGGWVKNGDQWTVTAAHQDGSLTVHRTGKAGTATRLPADYVAEHVELGYATTAHRAQGRTVDTAHAYVSAATVREPLYVMATRGREANRLYVDTSYDPDTDTAHDLGDPVPVEEVLKKVLATSGAELSATQTRDHEAAAASSPARLDAEGAAIQHHRRHQRYTDLLLDAGVPPEHIQAAKAADRWHPLLERMRHAEQLGLDLQAALPAVAGIAPSPLLARFEAGLGVWCDLREGSYGSPSGSRNGPALILEHERRPFLER</sequence>
<dbReference type="EMBL" id="LT629711">
    <property type="protein sequence ID" value="SDP18324.1"/>
    <property type="molecule type" value="Genomic_DNA"/>
</dbReference>
<dbReference type="Pfam" id="PF13604">
    <property type="entry name" value="AAA_30"/>
    <property type="match status" value="1"/>
</dbReference>
<dbReference type="SUPFAM" id="SSF52540">
    <property type="entry name" value="P-loop containing nucleoside triphosphate hydrolases"/>
    <property type="match status" value="2"/>
</dbReference>
<protein>
    <submittedName>
        <fullName evidence="5">Conjugative relaxase domain-containing protein, TrwC/TraI family</fullName>
    </submittedName>
</protein>
<dbReference type="GO" id="GO:0005524">
    <property type="term" value="F:ATP binding"/>
    <property type="evidence" value="ECO:0007669"/>
    <property type="project" value="UniProtKB-KW"/>
</dbReference>
<dbReference type="GO" id="GO:0003678">
    <property type="term" value="F:DNA helicase activity"/>
    <property type="evidence" value="ECO:0007669"/>
    <property type="project" value="UniProtKB-ARBA"/>
</dbReference>
<reference evidence="6" key="1">
    <citation type="submission" date="2016-10" db="EMBL/GenBank/DDBJ databases">
        <authorList>
            <person name="Varghese N."/>
            <person name="Submissions S."/>
        </authorList>
    </citation>
    <scope>NUCLEOTIDE SEQUENCE [LARGE SCALE GENOMIC DNA]</scope>
    <source>
        <strain evidence="6">DSM 22329</strain>
    </source>
</reference>
<dbReference type="NCBIfam" id="NF041492">
    <property type="entry name" value="MobF"/>
    <property type="match status" value="1"/>
</dbReference>
<dbReference type="OrthoDB" id="4524286at2"/>
<feature type="domain" description="TrwC relaxase" evidence="4">
    <location>
        <begin position="5"/>
        <end position="331"/>
    </location>
</feature>
<dbReference type="AlphaFoldDB" id="A0A1H0QLX2"/>
<name>A0A1H0QLX2_9MICO</name>
<feature type="region of interest" description="Disordered" evidence="3">
    <location>
        <begin position="77"/>
        <end position="101"/>
    </location>
</feature>
<dbReference type="InterPro" id="IPR014862">
    <property type="entry name" value="TrwC"/>
</dbReference>
<evidence type="ECO:0000259" key="4">
    <source>
        <dbReference type="Pfam" id="PF08751"/>
    </source>
</evidence>
<dbReference type="Gene3D" id="3.40.50.300">
    <property type="entry name" value="P-loop containing nucleotide triphosphate hydrolases"/>
    <property type="match status" value="1"/>
</dbReference>
<organism evidence="5 6">
    <name type="scientific">Pedococcus dokdonensis</name>
    <dbReference type="NCBI Taxonomy" id="443156"/>
    <lineage>
        <taxon>Bacteria</taxon>
        <taxon>Bacillati</taxon>
        <taxon>Actinomycetota</taxon>
        <taxon>Actinomycetes</taxon>
        <taxon>Micrococcales</taxon>
        <taxon>Intrasporangiaceae</taxon>
        <taxon>Pedococcus</taxon>
    </lineage>
</organism>
<evidence type="ECO:0000256" key="1">
    <source>
        <dbReference type="ARBA" id="ARBA00022741"/>
    </source>
</evidence>
<dbReference type="PANTHER" id="PTHR43788">
    <property type="entry name" value="DNA2/NAM7 HELICASE FAMILY MEMBER"/>
    <property type="match status" value="1"/>
</dbReference>
<proteinExistence type="predicted"/>
<accession>A0A1H0QLX2</accession>